<organism evidence="1 2">
    <name type="scientific">Desulfoluna spongiiphila</name>
    <dbReference type="NCBI Taxonomy" id="419481"/>
    <lineage>
        <taxon>Bacteria</taxon>
        <taxon>Pseudomonadati</taxon>
        <taxon>Thermodesulfobacteriota</taxon>
        <taxon>Desulfobacteria</taxon>
        <taxon>Desulfobacterales</taxon>
        <taxon>Desulfolunaceae</taxon>
        <taxon>Desulfoluna</taxon>
    </lineage>
</organism>
<protein>
    <submittedName>
        <fullName evidence="1">Uncharacterized protein</fullName>
    </submittedName>
</protein>
<reference evidence="1 2" key="1">
    <citation type="submission" date="2016-10" db="EMBL/GenBank/DDBJ databases">
        <authorList>
            <person name="de Groot N.N."/>
        </authorList>
    </citation>
    <scope>NUCLEOTIDE SEQUENCE [LARGE SCALE GENOMIC DNA]</scope>
    <source>
        <strain evidence="1 2">AA1</strain>
    </source>
</reference>
<dbReference type="AlphaFoldDB" id="A0A1G5JM92"/>
<proteinExistence type="predicted"/>
<evidence type="ECO:0000313" key="2">
    <source>
        <dbReference type="Proteomes" id="UP000198870"/>
    </source>
</evidence>
<dbReference type="RefSeq" id="WP_175470073.1">
    <property type="nucleotide sequence ID" value="NZ_FMUX01000033.1"/>
</dbReference>
<sequence length="88" mass="9633">DYYHQGLLGWVEGDHVVEINILGSGEANTFLRGGPLDPLTAVAADAVHARMVKEALAFTQRSQNLLFEGRTLDFFDIFKAPSNVKGTN</sequence>
<dbReference type="EMBL" id="FMUX01000033">
    <property type="protein sequence ID" value="SCY89010.1"/>
    <property type="molecule type" value="Genomic_DNA"/>
</dbReference>
<dbReference type="Proteomes" id="UP000198870">
    <property type="component" value="Unassembled WGS sequence"/>
</dbReference>
<accession>A0A1G5JM92</accession>
<name>A0A1G5JM92_9BACT</name>
<evidence type="ECO:0000313" key="1">
    <source>
        <dbReference type="EMBL" id="SCY89010.1"/>
    </source>
</evidence>
<feature type="non-terminal residue" evidence="1">
    <location>
        <position position="1"/>
    </location>
</feature>
<keyword evidence="2" id="KW-1185">Reference proteome</keyword>
<gene>
    <name evidence="1" type="ORF">SAMN05216233_13329</name>
</gene>